<dbReference type="GO" id="GO:0016020">
    <property type="term" value="C:membrane"/>
    <property type="evidence" value="ECO:0007669"/>
    <property type="project" value="UniProtKB-SubCell"/>
</dbReference>
<keyword evidence="4 12" id="KW-0812">Transmembrane</keyword>
<dbReference type="InterPro" id="IPR000276">
    <property type="entry name" value="GPCR_Rhodpsn"/>
</dbReference>
<reference evidence="14" key="1">
    <citation type="journal article" date="2009" name="Genomics">
        <title>Neuropeptide Y-family peptides and receptors in the elephant shark, Callorhinchus milii confirm gene duplications before the gnathostome radiation.</title>
        <authorList>
            <person name="Larsson T.A."/>
            <person name="Tay B.H."/>
            <person name="Sundstrom G."/>
            <person name="Fredriksson R."/>
            <person name="Brenner S."/>
            <person name="Larhammar D."/>
            <person name="Venkatesh B."/>
        </authorList>
    </citation>
    <scope>NUCLEOTIDE SEQUENCE</scope>
</reference>
<dbReference type="InterPro" id="IPR000611">
    <property type="entry name" value="NPY_rcpt"/>
</dbReference>
<keyword evidence="14" id="KW-0527">Neuropeptide</keyword>
<feature type="transmembrane region" description="Helical" evidence="12">
    <location>
        <begin position="63"/>
        <end position="88"/>
    </location>
</feature>
<dbReference type="PRINTS" id="PR01014">
    <property type="entry name" value="NRPEPTIDEY2R"/>
</dbReference>
<evidence type="ECO:0000256" key="11">
    <source>
        <dbReference type="SAM" id="MobiDB-lite"/>
    </source>
</evidence>
<accession>C0J3U3</accession>
<feature type="transmembrane region" description="Helical" evidence="12">
    <location>
        <begin position="321"/>
        <end position="341"/>
    </location>
</feature>
<evidence type="ECO:0000256" key="12">
    <source>
        <dbReference type="SAM" id="Phobius"/>
    </source>
</evidence>
<dbReference type="SUPFAM" id="SSF81321">
    <property type="entry name" value="Family A G protein-coupled receptor-like"/>
    <property type="match status" value="1"/>
</dbReference>
<feature type="compositionally biased region" description="Polar residues" evidence="11">
    <location>
        <begin position="405"/>
        <end position="415"/>
    </location>
</feature>
<feature type="transmembrane region" description="Helical" evidence="12">
    <location>
        <begin position="140"/>
        <end position="158"/>
    </location>
</feature>
<evidence type="ECO:0000256" key="7">
    <source>
        <dbReference type="ARBA" id="ARBA00023136"/>
    </source>
</evidence>
<feature type="region of interest" description="Disordered" evidence="11">
    <location>
        <begin position="397"/>
        <end position="453"/>
    </location>
</feature>
<evidence type="ECO:0000313" key="14">
    <source>
        <dbReference type="EMBL" id="ACI15384.1"/>
    </source>
</evidence>
<feature type="domain" description="G-protein coupled receptors family 1 profile" evidence="13">
    <location>
        <begin position="79"/>
        <end position="339"/>
    </location>
</feature>
<dbReference type="PRINTS" id="PR01012">
    <property type="entry name" value="NRPEPTIDEYR"/>
</dbReference>
<dbReference type="PROSITE" id="PS50262">
    <property type="entry name" value="G_PROTEIN_RECEP_F1_2"/>
    <property type="match status" value="1"/>
</dbReference>
<dbReference type="InterPro" id="IPR001358">
    <property type="entry name" value="NPY2_rcpt"/>
</dbReference>
<keyword evidence="5 12" id="KW-1133">Transmembrane helix</keyword>
<dbReference type="InterPro" id="IPR017452">
    <property type="entry name" value="GPCR_Rhodpsn_7TM"/>
</dbReference>
<keyword evidence="7 12" id="KW-0472">Membrane</keyword>
<dbReference type="AlphaFoldDB" id="C0J3U3"/>
<feature type="transmembrane region" description="Helical" evidence="12">
    <location>
        <begin position="227"/>
        <end position="251"/>
    </location>
</feature>
<evidence type="ECO:0000256" key="3">
    <source>
        <dbReference type="ARBA" id="ARBA00019472"/>
    </source>
</evidence>
<evidence type="ECO:0000259" key="13">
    <source>
        <dbReference type="PROSITE" id="PS50262"/>
    </source>
</evidence>
<dbReference type="GO" id="GO:0004983">
    <property type="term" value="F:neuropeptide Y receptor activity"/>
    <property type="evidence" value="ECO:0007669"/>
    <property type="project" value="InterPro"/>
</dbReference>
<dbReference type="PANTHER" id="PTHR24235">
    <property type="entry name" value="NEUROPEPTIDE Y RECEPTOR"/>
    <property type="match status" value="1"/>
</dbReference>
<feature type="transmembrane region" description="Helical" evidence="12">
    <location>
        <begin position="283"/>
        <end position="301"/>
    </location>
</feature>
<evidence type="ECO:0000256" key="4">
    <source>
        <dbReference type="ARBA" id="ARBA00022692"/>
    </source>
</evidence>
<feature type="compositionally biased region" description="Basic and acidic residues" evidence="11">
    <location>
        <begin position="423"/>
        <end position="433"/>
    </location>
</feature>
<dbReference type="Gene3D" id="1.20.1070.10">
    <property type="entry name" value="Rhodopsin 7-helix transmembrane proteins"/>
    <property type="match status" value="1"/>
</dbReference>
<evidence type="ECO:0000256" key="10">
    <source>
        <dbReference type="ARBA" id="ARBA00032013"/>
    </source>
</evidence>
<feature type="transmembrane region" description="Helical" evidence="12">
    <location>
        <begin position="100"/>
        <end position="120"/>
    </location>
</feature>
<dbReference type="PANTHER" id="PTHR24235:SF12">
    <property type="entry name" value="G-PROTEIN COUPLED RECEPTORS FAMILY 1 PROFILE DOMAIN-CONTAINING PROTEIN"/>
    <property type="match status" value="1"/>
</dbReference>
<proteinExistence type="inferred from homology"/>
<protein>
    <recommendedName>
        <fullName evidence="3">Neuropeptide Y receptor type 2</fullName>
    </recommendedName>
    <alternativeName>
        <fullName evidence="10">NPY-Y2 receptor</fullName>
    </alternativeName>
</protein>
<evidence type="ECO:0000256" key="6">
    <source>
        <dbReference type="ARBA" id="ARBA00023040"/>
    </source>
</evidence>
<organism evidence="14">
    <name type="scientific">Lampetra fluviatilis</name>
    <name type="common">European river lamprey</name>
    <name type="synonym">Petromyzon fluviatilis</name>
    <dbReference type="NCBI Taxonomy" id="7748"/>
    <lineage>
        <taxon>Eukaryota</taxon>
        <taxon>Metazoa</taxon>
        <taxon>Chordata</taxon>
        <taxon>Craniata</taxon>
        <taxon>Vertebrata</taxon>
        <taxon>Cyclostomata</taxon>
        <taxon>Hyperoartia</taxon>
        <taxon>Petromyzontiformes</taxon>
        <taxon>Petromyzontidae</taxon>
        <taxon>Lampetra</taxon>
    </lineage>
</organism>
<keyword evidence="8 14" id="KW-0675">Receptor</keyword>
<dbReference type="SMART" id="SM01381">
    <property type="entry name" value="7TM_GPCR_Srsx"/>
    <property type="match status" value="1"/>
</dbReference>
<comment type="subcellular location">
    <subcellularLocation>
        <location evidence="1">Membrane</location>
        <topology evidence="1">Multi-pass membrane protein</topology>
    </subcellularLocation>
</comment>
<evidence type="ECO:0000256" key="5">
    <source>
        <dbReference type="ARBA" id="ARBA00022989"/>
    </source>
</evidence>
<sequence>MAPEDLEVDINTTLSEEQGDDAAETSGADGWALASPESGPQPSLVVASELGVRDSTKLLGVQVVLIAAYSIIILLGVVGNSLVIYLIARYRGMRTVTNYFIANLALADLLVNALCLPFTLAYTLTDEWSFGSVLCHLVPFSQALAVLVSTLTLTAIALDRQRCIVHHLESRLSQRVSFIIVSAIWGLGAVLACPLAVFREYHHVEFPGLGRRAVCTESWPGGQERDAIIYSVSMLVLQYVLPLCIITCAYARIWAKLRSHVSPGTSGRANVDRQCRRKKTTKMLLSVVVVFAVSWLPFNAFQLASDIHGRVLDLSEYKLVYTLFHVVAMCSTFANPFLYGWMNTNYRNGFLTVFRCERNTDAIRPETELASMRTRSLRDGPRRQLQQQQQQQQCVASGVRADATSGRTQTTTSSFIDGRRKRVLAERDVERHGRPLAGTADEKAPLPSVDTEG</sequence>
<keyword evidence="9" id="KW-0807">Transducer</keyword>
<dbReference type="PRINTS" id="PR00237">
    <property type="entry name" value="GPCRRHODOPSN"/>
</dbReference>
<dbReference type="EMBL" id="EU743622">
    <property type="protein sequence ID" value="ACI15384.1"/>
    <property type="molecule type" value="Genomic_DNA"/>
</dbReference>
<dbReference type="Pfam" id="PF00001">
    <property type="entry name" value="7tm_1"/>
    <property type="match status" value="1"/>
</dbReference>
<evidence type="ECO:0000256" key="1">
    <source>
        <dbReference type="ARBA" id="ARBA00004141"/>
    </source>
</evidence>
<feature type="transmembrane region" description="Helical" evidence="12">
    <location>
        <begin position="178"/>
        <end position="198"/>
    </location>
</feature>
<feature type="region of interest" description="Disordered" evidence="11">
    <location>
        <begin position="13"/>
        <end position="40"/>
    </location>
</feature>
<keyword evidence="6" id="KW-0297">G-protein coupled receptor</keyword>
<comment type="similarity">
    <text evidence="2">Belongs to the G-protein coupled receptor 1 family.</text>
</comment>
<name>C0J3U3_LAMFL</name>
<evidence type="ECO:0000256" key="8">
    <source>
        <dbReference type="ARBA" id="ARBA00023170"/>
    </source>
</evidence>
<evidence type="ECO:0000256" key="2">
    <source>
        <dbReference type="ARBA" id="ARBA00010663"/>
    </source>
</evidence>
<evidence type="ECO:0000256" key="9">
    <source>
        <dbReference type="ARBA" id="ARBA00023224"/>
    </source>
</evidence>